<keyword evidence="8" id="KW-1185">Reference proteome</keyword>
<evidence type="ECO:0000313" key="8">
    <source>
        <dbReference type="Proteomes" id="UP000759131"/>
    </source>
</evidence>
<dbReference type="PROSITE" id="PS50089">
    <property type="entry name" value="ZF_RING_2"/>
    <property type="match status" value="1"/>
</dbReference>
<dbReference type="PANTHER" id="PTHR10131">
    <property type="entry name" value="TNF RECEPTOR ASSOCIATED FACTOR"/>
    <property type="match status" value="1"/>
</dbReference>
<evidence type="ECO:0000256" key="5">
    <source>
        <dbReference type="SAM" id="Coils"/>
    </source>
</evidence>
<dbReference type="PROSITE" id="PS00518">
    <property type="entry name" value="ZF_RING_1"/>
    <property type="match status" value="1"/>
</dbReference>
<name>A0A7R9L1A7_9ACAR</name>
<dbReference type="Proteomes" id="UP000759131">
    <property type="component" value="Unassembled WGS sequence"/>
</dbReference>
<dbReference type="Gene3D" id="3.30.40.10">
    <property type="entry name" value="Zinc/RING finger domain, C3HC4 (zinc finger)"/>
    <property type="match status" value="1"/>
</dbReference>
<evidence type="ECO:0000256" key="2">
    <source>
        <dbReference type="ARBA" id="ARBA00022771"/>
    </source>
</evidence>
<keyword evidence="5" id="KW-0175">Coiled coil</keyword>
<dbReference type="Pfam" id="PF13923">
    <property type="entry name" value="zf-C3HC4_2"/>
    <property type="match status" value="1"/>
</dbReference>
<keyword evidence="1" id="KW-0479">Metal-binding</keyword>
<dbReference type="SMART" id="SM00184">
    <property type="entry name" value="RING"/>
    <property type="match status" value="1"/>
</dbReference>
<dbReference type="EMBL" id="OC866616">
    <property type="protein sequence ID" value="CAD7633058.1"/>
    <property type="molecule type" value="Genomic_DNA"/>
</dbReference>
<dbReference type="InterPro" id="IPR001841">
    <property type="entry name" value="Znf_RING"/>
</dbReference>
<dbReference type="AlphaFoldDB" id="A0A7R9L1A7"/>
<dbReference type="GO" id="GO:0008270">
    <property type="term" value="F:zinc ion binding"/>
    <property type="evidence" value="ECO:0007669"/>
    <property type="project" value="UniProtKB-KW"/>
</dbReference>
<evidence type="ECO:0000313" key="7">
    <source>
        <dbReference type="EMBL" id="CAD7633058.1"/>
    </source>
</evidence>
<keyword evidence="2 4" id="KW-0863">Zinc-finger</keyword>
<evidence type="ECO:0000256" key="1">
    <source>
        <dbReference type="ARBA" id="ARBA00022723"/>
    </source>
</evidence>
<evidence type="ECO:0000256" key="3">
    <source>
        <dbReference type="ARBA" id="ARBA00022833"/>
    </source>
</evidence>
<sequence length="329" mass="36492">MPGYSRDRFVDLSDRESDELMCGICLQILRSPVVTPCCRHAYCRACMGQWLAVNSSCPNDRQPLIASELQYPQRLACNLLARLRIGCQFSAYGCPHVLELQCLARHEDCCRFNSDRRCADCGQKVGVSTEGSTTCDRLDGPVVGPPLLLEPQQLPLQPVAHNCVLSLKQLNESLAEEVSQLKCEILKLKDRIKTLTDCRDNYALPPDDTQSDHINQVLASARQRLRHPEITYCSLASGLRAKAVDTCREAITTYDTYGEIAAFMSRQFNDCHTSSAADNGPNKWYTMAQAVRCGAALITSDRGWIDMRFGQLRIAVFCVAGVGAPLQPV</sequence>
<protein>
    <recommendedName>
        <fullName evidence="6">RING-type domain-containing protein</fullName>
    </recommendedName>
</protein>
<feature type="domain" description="RING-type" evidence="6">
    <location>
        <begin position="22"/>
        <end position="61"/>
    </location>
</feature>
<keyword evidence="3" id="KW-0862">Zinc</keyword>
<reference evidence="7" key="1">
    <citation type="submission" date="2020-11" db="EMBL/GenBank/DDBJ databases">
        <authorList>
            <person name="Tran Van P."/>
        </authorList>
    </citation>
    <scope>NUCLEOTIDE SEQUENCE</scope>
</reference>
<feature type="coiled-coil region" evidence="5">
    <location>
        <begin position="164"/>
        <end position="191"/>
    </location>
</feature>
<evidence type="ECO:0000256" key="4">
    <source>
        <dbReference type="PROSITE-ProRule" id="PRU00175"/>
    </source>
</evidence>
<gene>
    <name evidence="7" type="ORF">OSB1V03_LOCUS13457</name>
</gene>
<dbReference type="OrthoDB" id="6493466at2759"/>
<dbReference type="SUPFAM" id="SSF57850">
    <property type="entry name" value="RING/U-box"/>
    <property type="match status" value="1"/>
</dbReference>
<dbReference type="EMBL" id="CAJPIZ010012041">
    <property type="protein sequence ID" value="CAG2113488.1"/>
    <property type="molecule type" value="Genomic_DNA"/>
</dbReference>
<dbReference type="InterPro" id="IPR013083">
    <property type="entry name" value="Znf_RING/FYVE/PHD"/>
</dbReference>
<evidence type="ECO:0000259" key="6">
    <source>
        <dbReference type="PROSITE" id="PS50089"/>
    </source>
</evidence>
<dbReference type="PANTHER" id="PTHR10131:SF94">
    <property type="entry name" value="TNF RECEPTOR-ASSOCIATED FACTOR 4"/>
    <property type="match status" value="1"/>
</dbReference>
<accession>A0A7R9L1A7</accession>
<proteinExistence type="predicted"/>
<organism evidence="7">
    <name type="scientific">Medioppia subpectinata</name>
    <dbReference type="NCBI Taxonomy" id="1979941"/>
    <lineage>
        <taxon>Eukaryota</taxon>
        <taxon>Metazoa</taxon>
        <taxon>Ecdysozoa</taxon>
        <taxon>Arthropoda</taxon>
        <taxon>Chelicerata</taxon>
        <taxon>Arachnida</taxon>
        <taxon>Acari</taxon>
        <taxon>Acariformes</taxon>
        <taxon>Sarcoptiformes</taxon>
        <taxon>Oribatida</taxon>
        <taxon>Brachypylina</taxon>
        <taxon>Oppioidea</taxon>
        <taxon>Oppiidae</taxon>
        <taxon>Medioppia</taxon>
    </lineage>
</organism>
<dbReference type="InterPro" id="IPR017907">
    <property type="entry name" value="Znf_RING_CS"/>
</dbReference>